<sequence>MEGLRQRWHTLSTAPKTTVVLMLAASLLLTMSRVLPVSLAVSGMLWVVSLGLVVGAAVFSLRRGQSEP</sequence>
<dbReference type="Proteomes" id="UP000533476">
    <property type="component" value="Unassembled WGS sequence"/>
</dbReference>
<keyword evidence="1" id="KW-0472">Membrane</keyword>
<reference evidence="2 3" key="1">
    <citation type="submission" date="2020-04" db="EMBL/GenBank/DDBJ databases">
        <authorList>
            <person name="Zhang R."/>
            <person name="Schippers A."/>
        </authorList>
    </citation>
    <scope>NUCLEOTIDE SEQUENCE [LARGE SCALE GENOMIC DNA]</scope>
    <source>
        <strain evidence="2 3">DSM 109850</strain>
    </source>
</reference>
<evidence type="ECO:0000256" key="1">
    <source>
        <dbReference type="SAM" id="Phobius"/>
    </source>
</evidence>
<comment type="caution">
    <text evidence="2">The sequence shown here is derived from an EMBL/GenBank/DDBJ whole genome shotgun (WGS) entry which is preliminary data.</text>
</comment>
<keyword evidence="1" id="KW-1133">Transmembrane helix</keyword>
<dbReference type="AlphaFoldDB" id="A0A7Y0L810"/>
<keyword evidence="3" id="KW-1185">Reference proteome</keyword>
<organism evidence="2 3">
    <name type="scientific">Sulfobacillus harzensis</name>
    <dbReference type="NCBI Taxonomy" id="2729629"/>
    <lineage>
        <taxon>Bacteria</taxon>
        <taxon>Bacillati</taxon>
        <taxon>Bacillota</taxon>
        <taxon>Clostridia</taxon>
        <taxon>Eubacteriales</taxon>
        <taxon>Clostridiales Family XVII. Incertae Sedis</taxon>
        <taxon>Sulfobacillus</taxon>
    </lineage>
</organism>
<dbReference type="EMBL" id="JABBVZ010000136">
    <property type="protein sequence ID" value="NMP24682.1"/>
    <property type="molecule type" value="Genomic_DNA"/>
</dbReference>
<accession>A0A7Y0L810</accession>
<gene>
    <name evidence="2" type="ORF">HIJ39_20450</name>
</gene>
<name>A0A7Y0L810_9FIRM</name>
<evidence type="ECO:0000313" key="3">
    <source>
        <dbReference type="Proteomes" id="UP000533476"/>
    </source>
</evidence>
<proteinExistence type="predicted"/>
<dbReference type="RefSeq" id="WP_169102889.1">
    <property type="nucleotide sequence ID" value="NZ_JABBVZ010000136.1"/>
</dbReference>
<protein>
    <submittedName>
        <fullName evidence="2">Uncharacterized protein</fullName>
    </submittedName>
</protein>
<keyword evidence="1" id="KW-0812">Transmembrane</keyword>
<feature type="transmembrane region" description="Helical" evidence="1">
    <location>
        <begin position="44"/>
        <end position="61"/>
    </location>
</feature>
<evidence type="ECO:0000313" key="2">
    <source>
        <dbReference type="EMBL" id="NMP24682.1"/>
    </source>
</evidence>